<accession>A0A852YVW1</accession>
<gene>
    <name evidence="2" type="ORF">FHR84_001510</name>
</gene>
<dbReference type="InterPro" id="IPR011990">
    <property type="entry name" value="TPR-like_helical_dom_sf"/>
</dbReference>
<name>A0A852YVW1_9ACTN</name>
<organism evidence="2 3">
    <name type="scientific">Actinopolyspora biskrensis</name>
    <dbReference type="NCBI Taxonomy" id="1470178"/>
    <lineage>
        <taxon>Bacteria</taxon>
        <taxon>Bacillati</taxon>
        <taxon>Actinomycetota</taxon>
        <taxon>Actinomycetes</taxon>
        <taxon>Actinopolysporales</taxon>
        <taxon>Actinopolysporaceae</taxon>
        <taxon>Actinopolyspora</taxon>
    </lineage>
</organism>
<evidence type="ECO:0000256" key="1">
    <source>
        <dbReference type="SAM" id="MobiDB-lite"/>
    </source>
</evidence>
<reference evidence="2 3" key="1">
    <citation type="submission" date="2020-07" db="EMBL/GenBank/DDBJ databases">
        <title>Genomic Encyclopedia of Type Strains, Phase III (KMG-III): the genomes of soil and plant-associated and newly described type strains.</title>
        <authorList>
            <person name="Whitman W."/>
        </authorList>
    </citation>
    <scope>NUCLEOTIDE SEQUENCE [LARGE SCALE GENOMIC DNA]</scope>
    <source>
        <strain evidence="2 3">CECT 8576</strain>
    </source>
</reference>
<protein>
    <submittedName>
        <fullName evidence="2">Tetratricopeptide (TPR) repeat protein</fullName>
    </submittedName>
</protein>
<dbReference type="Gene3D" id="1.25.40.10">
    <property type="entry name" value="Tetratricopeptide repeat domain"/>
    <property type="match status" value="1"/>
</dbReference>
<dbReference type="AlphaFoldDB" id="A0A852YVW1"/>
<feature type="region of interest" description="Disordered" evidence="1">
    <location>
        <begin position="347"/>
        <end position="375"/>
    </location>
</feature>
<sequence>MEATPLLRVRQELGLTKQQAIRKLKRSAEDLGQPLFVTDESINRQMRYWEQGSRIVPEQYHAPFCAAYGRSPAELGFTPIESSDYAETSAEIDDRLRFSEVDSSLVELFESQTQNFRLLDRRLGAERLFSQTSSHVHQIEEMLKYAVPGDERDLLAAALAEASALSGWQALDMRNVQDAWRMHELAKTGARESDNPSILAHVTAQQAYVLLDSERPSEALSLVQRARSKDINRVHPRMRSWLAAAEGEMRAATGDYAGTHKALDEAERLLPKEPGDSDPELPFLALNSTHLARWRGHCLARLGADEAVNDLNSALGDLAGGDFRRAEAGMRVDLALALKARGEEDEARKHAKRAEELAGNTGSARQRARIEKLQN</sequence>
<proteinExistence type="predicted"/>
<evidence type="ECO:0000313" key="3">
    <source>
        <dbReference type="Proteomes" id="UP000548304"/>
    </source>
</evidence>
<evidence type="ECO:0000313" key="2">
    <source>
        <dbReference type="EMBL" id="NYH78188.1"/>
    </source>
</evidence>
<feature type="compositionally biased region" description="Basic and acidic residues" evidence="1">
    <location>
        <begin position="347"/>
        <end position="356"/>
    </location>
</feature>
<dbReference type="Proteomes" id="UP000548304">
    <property type="component" value="Unassembled WGS sequence"/>
</dbReference>
<dbReference type="SUPFAM" id="SSF48452">
    <property type="entry name" value="TPR-like"/>
    <property type="match status" value="2"/>
</dbReference>
<dbReference type="RefSeq" id="WP_179534694.1">
    <property type="nucleotide sequence ID" value="NZ_JACBYW010000002.1"/>
</dbReference>
<keyword evidence="3" id="KW-1185">Reference proteome</keyword>
<dbReference type="EMBL" id="JACBYW010000002">
    <property type="protein sequence ID" value="NYH78188.1"/>
    <property type="molecule type" value="Genomic_DNA"/>
</dbReference>
<comment type="caution">
    <text evidence="2">The sequence shown here is derived from an EMBL/GenBank/DDBJ whole genome shotgun (WGS) entry which is preliminary data.</text>
</comment>